<name>A0A8X6MAN3_NEPPI</name>
<comment type="similarity">
    <text evidence="1">Belongs to the ATP-dependent AMP-binding enzyme family.</text>
</comment>
<organism evidence="5 6">
    <name type="scientific">Nephila pilipes</name>
    <name type="common">Giant wood spider</name>
    <name type="synonym">Nephila maculata</name>
    <dbReference type="NCBI Taxonomy" id="299642"/>
    <lineage>
        <taxon>Eukaryota</taxon>
        <taxon>Metazoa</taxon>
        <taxon>Ecdysozoa</taxon>
        <taxon>Arthropoda</taxon>
        <taxon>Chelicerata</taxon>
        <taxon>Arachnida</taxon>
        <taxon>Araneae</taxon>
        <taxon>Araneomorphae</taxon>
        <taxon>Entelegynae</taxon>
        <taxon>Araneoidea</taxon>
        <taxon>Nephilidae</taxon>
        <taxon>Nephila</taxon>
    </lineage>
</organism>
<dbReference type="Gene3D" id="3.40.50.12780">
    <property type="entry name" value="N-terminal domain of ligase-like"/>
    <property type="match status" value="1"/>
</dbReference>
<dbReference type="Proteomes" id="UP000887013">
    <property type="component" value="Unassembled WGS sequence"/>
</dbReference>
<evidence type="ECO:0000256" key="1">
    <source>
        <dbReference type="ARBA" id="ARBA00006432"/>
    </source>
</evidence>
<protein>
    <submittedName>
        <fullName evidence="5">Acetoacetyl-CoA synthetase</fullName>
    </submittedName>
</protein>
<sequence length="575" mass="65014">MSEDYRDFENAQIMWQPDGNVSEKRKLFEKHIEDKYHVKIDNYWDLHKWSIENLEELWAEVWDHSGIIYSRKYEKIIDLNVPMNKLPKWFEGAKLNFAENLLKNRDTSVAMIIAGEERKPTNITYAEVYEKAKLYAAAFRKFGLKKNDVVTCFMSNREEPIYAMIGAVSIGSIWTGALPLIGADAILNRFKQTNPRILLTIDRFKHNGQEVDMLPKVKKIADELPNLEKIIIVPSNEESKLKDISGIKNSCFLDDFLQLAYEEDGSIPEIVFEQVSVSHPIFISYTSGTTGLPKAVVHGCGGLLMTAKDNCIHGRPDIDLLVLSTSPVGWASWNMFVICLFSGVKLVVYEGVPFFLNQTYLWDLVDELKITTLFVTPSILDEYEKRGFVPTEKHNLGSLLSFVSGASVVKLNNYDFVYNKIKKNVIFGSDYRCTELMGSCITPDETLPIYRGEISCPALGIDLECLDDTGNHVVGELGELVVAKPTPSLPLGLWGDTDGSLLQETYFSKFPGKFALGDLALINPLTKGIIISCRSDETLKPKGVRFGSSEIYNIEDLLKHSHEEHHVPRNKEQYT</sequence>
<keyword evidence="2" id="KW-0472">Membrane</keyword>
<reference evidence="5" key="1">
    <citation type="submission" date="2020-08" db="EMBL/GenBank/DDBJ databases">
        <title>Multicomponent nature underlies the extraordinary mechanical properties of spider dragline silk.</title>
        <authorList>
            <person name="Kono N."/>
            <person name="Nakamura H."/>
            <person name="Mori M."/>
            <person name="Yoshida Y."/>
            <person name="Ohtoshi R."/>
            <person name="Malay A.D."/>
            <person name="Moran D.A.P."/>
            <person name="Tomita M."/>
            <person name="Numata K."/>
            <person name="Arakawa K."/>
        </authorList>
    </citation>
    <scope>NUCLEOTIDE SEQUENCE</scope>
</reference>
<gene>
    <name evidence="5" type="primary">AACS</name>
    <name evidence="5" type="ORF">NPIL_79731</name>
</gene>
<evidence type="ECO:0000313" key="5">
    <source>
        <dbReference type="EMBL" id="GFS35447.1"/>
    </source>
</evidence>
<evidence type="ECO:0000259" key="4">
    <source>
        <dbReference type="Pfam" id="PF16177"/>
    </source>
</evidence>
<accession>A0A8X6MAN3</accession>
<dbReference type="SUPFAM" id="SSF56801">
    <property type="entry name" value="Acetyl-CoA synthetase-like"/>
    <property type="match status" value="1"/>
</dbReference>
<evidence type="ECO:0000259" key="3">
    <source>
        <dbReference type="Pfam" id="PF00501"/>
    </source>
</evidence>
<evidence type="ECO:0000256" key="2">
    <source>
        <dbReference type="SAM" id="Phobius"/>
    </source>
</evidence>
<dbReference type="EMBL" id="BMAW01088594">
    <property type="protein sequence ID" value="GFS35447.1"/>
    <property type="molecule type" value="Genomic_DNA"/>
</dbReference>
<comment type="caution">
    <text evidence="5">The sequence shown here is derived from an EMBL/GenBank/DDBJ whole genome shotgun (WGS) entry which is preliminary data.</text>
</comment>
<dbReference type="Pfam" id="PF16177">
    <property type="entry name" value="ACAS_N"/>
    <property type="match status" value="1"/>
</dbReference>
<keyword evidence="2" id="KW-0812">Transmembrane</keyword>
<dbReference type="PANTHER" id="PTHR42921">
    <property type="entry name" value="ACETOACETYL-COA SYNTHETASE"/>
    <property type="match status" value="1"/>
</dbReference>
<feature type="domain" description="Acetyl-coenzyme A synthetase N-terminal" evidence="4">
    <location>
        <begin position="43"/>
        <end position="100"/>
    </location>
</feature>
<evidence type="ECO:0000313" key="6">
    <source>
        <dbReference type="Proteomes" id="UP000887013"/>
    </source>
</evidence>
<proteinExistence type="inferred from homology"/>
<keyword evidence="2" id="KW-1133">Transmembrane helix</keyword>
<feature type="transmembrane region" description="Helical" evidence="2">
    <location>
        <begin position="161"/>
        <end position="187"/>
    </location>
</feature>
<dbReference type="PANTHER" id="PTHR42921:SF1">
    <property type="entry name" value="ACETOACETYL-COA SYNTHETASE"/>
    <property type="match status" value="1"/>
</dbReference>
<dbReference type="AlphaFoldDB" id="A0A8X6MAN3"/>
<keyword evidence="6" id="KW-1185">Reference proteome</keyword>
<dbReference type="GO" id="GO:0030729">
    <property type="term" value="F:acetoacetate-CoA ligase activity"/>
    <property type="evidence" value="ECO:0007669"/>
    <property type="project" value="TreeGrafter"/>
</dbReference>
<feature type="domain" description="AMP-dependent synthetase/ligase" evidence="3">
    <location>
        <begin position="118"/>
        <end position="486"/>
    </location>
</feature>
<dbReference type="InterPro" id="IPR020845">
    <property type="entry name" value="AMP-binding_CS"/>
</dbReference>
<dbReference type="InterPro" id="IPR032387">
    <property type="entry name" value="ACAS_N"/>
</dbReference>
<dbReference type="PROSITE" id="PS00455">
    <property type="entry name" value="AMP_BINDING"/>
    <property type="match status" value="1"/>
</dbReference>
<dbReference type="InterPro" id="IPR000873">
    <property type="entry name" value="AMP-dep_synth/lig_dom"/>
</dbReference>
<dbReference type="InterPro" id="IPR042099">
    <property type="entry name" value="ANL_N_sf"/>
</dbReference>
<dbReference type="OrthoDB" id="10253869at2759"/>
<dbReference type="Pfam" id="PF00501">
    <property type="entry name" value="AMP-binding"/>
    <property type="match status" value="1"/>
</dbReference>